<dbReference type="GO" id="GO:0008476">
    <property type="term" value="F:protein-tyrosine sulfotransferase activity"/>
    <property type="evidence" value="ECO:0007669"/>
    <property type="project" value="InterPro"/>
</dbReference>
<accession>A0A2T6B7M6</accession>
<dbReference type="AlphaFoldDB" id="A0A2T6B7M6"/>
<keyword evidence="1 3" id="KW-0808">Transferase</keyword>
<evidence type="ECO:0000313" key="3">
    <source>
        <dbReference type="EMBL" id="PTX52090.1"/>
    </source>
</evidence>
<dbReference type="Proteomes" id="UP000244069">
    <property type="component" value="Unassembled WGS sequence"/>
</dbReference>
<dbReference type="Gene3D" id="3.40.50.300">
    <property type="entry name" value="P-loop containing nucleotide triphosphate hydrolases"/>
    <property type="match status" value="1"/>
</dbReference>
<keyword evidence="4" id="KW-1185">Reference proteome</keyword>
<dbReference type="PANTHER" id="PTHR12788:SF10">
    <property type="entry name" value="PROTEIN-TYROSINE SULFOTRANSFERASE"/>
    <property type="match status" value="1"/>
</dbReference>
<dbReference type="InterPro" id="IPR026634">
    <property type="entry name" value="TPST-like"/>
</dbReference>
<dbReference type="SUPFAM" id="SSF48452">
    <property type="entry name" value="TPR-like"/>
    <property type="match status" value="1"/>
</dbReference>
<proteinExistence type="predicted"/>
<comment type="caution">
    <text evidence="3">The sequence shown here is derived from an EMBL/GenBank/DDBJ whole genome shotgun (WGS) entry which is preliminary data.</text>
</comment>
<dbReference type="InterPro" id="IPR011990">
    <property type="entry name" value="TPR-like_helical_dom_sf"/>
</dbReference>
<dbReference type="Gene3D" id="1.25.40.10">
    <property type="entry name" value="Tetratricopeptide repeat domain"/>
    <property type="match status" value="1"/>
</dbReference>
<dbReference type="RefSeq" id="WP_107974562.1">
    <property type="nucleotide sequence ID" value="NZ_BMEZ01000002.1"/>
</dbReference>
<evidence type="ECO:0000313" key="4">
    <source>
        <dbReference type="Proteomes" id="UP000244069"/>
    </source>
</evidence>
<dbReference type="InterPro" id="IPR027417">
    <property type="entry name" value="P-loop_NTPase"/>
</dbReference>
<gene>
    <name evidence="3" type="ORF">C8N44_102135</name>
</gene>
<keyword evidence="2" id="KW-0802">TPR repeat</keyword>
<organism evidence="3 4">
    <name type="scientific">Allosediminivita pacifica</name>
    <dbReference type="NCBI Taxonomy" id="1267769"/>
    <lineage>
        <taxon>Bacteria</taxon>
        <taxon>Pseudomonadati</taxon>
        <taxon>Pseudomonadota</taxon>
        <taxon>Alphaproteobacteria</taxon>
        <taxon>Rhodobacterales</taxon>
        <taxon>Paracoccaceae</taxon>
        <taxon>Allosediminivita</taxon>
    </lineage>
</organism>
<feature type="repeat" description="TPR" evidence="2">
    <location>
        <begin position="77"/>
        <end position="110"/>
    </location>
</feature>
<name>A0A2T6B7M6_9RHOB</name>
<sequence>MNKPAPQDRSAIIRTAIAYQARGAFDEARKLLLPLQQANPQAGDVAVALSRLAFEEGDRAECLAQLERALAAAGDNPKVWQHAADRYQHFGMTDEALAAWDRAIALEPKAILPRAERARLQQQAGKFEAANTAFAKLIKAAPREGQLYRIALATKKLARNDPMIAQMVQLWKRDDLREADRMQIGFALAKAMEDTGREDRMFGYLHRANALQQKLAPFDEGAVVRENAAVIAAQEGLGAPEGEAVTPRPVFVTGLPRSGTTLFEQILGAHPQVGAGGELGAALKTAYRLFGTGEEMRAIGDEDLAPFRDRYLRLVRRDVPAGDVVTDKSILCHMIFGLLHAALPGARFIVVHRDPRDVALSMYRNHFALGSHRYATDLAAMAGQMKRFRRNVAHWKARLPGVIEEFRYEDLTADPEGESRRLLQAAGLDWDPAVLDFHKRKGMVKTLSLAQVRAPVHAGRREAWRAHEDELKPFIEAWGDEPWD</sequence>
<evidence type="ECO:0000256" key="1">
    <source>
        <dbReference type="ARBA" id="ARBA00022679"/>
    </source>
</evidence>
<dbReference type="PROSITE" id="PS50005">
    <property type="entry name" value="TPR"/>
    <property type="match status" value="1"/>
</dbReference>
<dbReference type="OrthoDB" id="9800698at2"/>
<dbReference type="EMBL" id="QBKN01000002">
    <property type="protein sequence ID" value="PTX52090.1"/>
    <property type="molecule type" value="Genomic_DNA"/>
</dbReference>
<reference evidence="3 4" key="1">
    <citation type="submission" date="2018-04" db="EMBL/GenBank/DDBJ databases">
        <title>Genomic Encyclopedia of Archaeal and Bacterial Type Strains, Phase II (KMG-II): from individual species to whole genera.</title>
        <authorList>
            <person name="Goeker M."/>
        </authorList>
    </citation>
    <scope>NUCLEOTIDE SEQUENCE [LARGE SCALE GENOMIC DNA]</scope>
    <source>
        <strain evidence="3 4">DSM 29329</strain>
    </source>
</reference>
<dbReference type="SUPFAM" id="SSF52540">
    <property type="entry name" value="P-loop containing nucleoside triphosphate hydrolases"/>
    <property type="match status" value="1"/>
</dbReference>
<protein>
    <submittedName>
        <fullName evidence="3">Sulfotransferase family protein</fullName>
    </submittedName>
</protein>
<evidence type="ECO:0000256" key="2">
    <source>
        <dbReference type="PROSITE-ProRule" id="PRU00339"/>
    </source>
</evidence>
<dbReference type="Pfam" id="PF13469">
    <property type="entry name" value="Sulfotransfer_3"/>
    <property type="match status" value="1"/>
</dbReference>
<dbReference type="PANTHER" id="PTHR12788">
    <property type="entry name" value="PROTEIN-TYROSINE SULFOTRANSFERASE 2"/>
    <property type="match status" value="1"/>
</dbReference>
<dbReference type="InterPro" id="IPR019734">
    <property type="entry name" value="TPR_rpt"/>
</dbReference>